<proteinExistence type="predicted"/>
<dbReference type="PATRIC" id="fig|1171373.8.peg.1463"/>
<gene>
    <name evidence="1" type="ordered locus">PACID_14760</name>
</gene>
<evidence type="ECO:0000313" key="2">
    <source>
        <dbReference type="Proteomes" id="UP000000214"/>
    </source>
</evidence>
<dbReference type="InterPro" id="IPR046609">
    <property type="entry name" value="DUF6668"/>
</dbReference>
<dbReference type="EMBL" id="CP003493">
    <property type="protein sequence ID" value="AFV89290.1"/>
    <property type="molecule type" value="Genomic_DNA"/>
</dbReference>
<organism evidence="1 2">
    <name type="scientific">Acidipropionibacterium acidipropionici (strain ATCC 4875 / DSM 20272 / JCM 6432 / NBRC 12425 / NCIMB 8070 / 4)</name>
    <name type="common">Propionibacterium acidipropionici</name>
    <dbReference type="NCBI Taxonomy" id="1171373"/>
    <lineage>
        <taxon>Bacteria</taxon>
        <taxon>Bacillati</taxon>
        <taxon>Actinomycetota</taxon>
        <taxon>Actinomycetes</taxon>
        <taxon>Propionibacteriales</taxon>
        <taxon>Propionibacteriaceae</taxon>
        <taxon>Acidipropionibacterium</taxon>
    </lineage>
</organism>
<dbReference type="eggNOG" id="ENOG5032SQM">
    <property type="taxonomic scope" value="Bacteria"/>
</dbReference>
<dbReference type="HOGENOM" id="CLU_1509315_0_0_11"/>
<dbReference type="KEGG" id="pbo:PACID_14760"/>
<accession>K7SJ47</accession>
<dbReference type="AlphaFoldDB" id="K7SJ47"/>
<dbReference type="Pfam" id="PF20373">
    <property type="entry name" value="DUF6668"/>
    <property type="match status" value="1"/>
</dbReference>
<sequence>MSILGVEEGVEVSVSRDSRSCDAPDEVLGVSVAVPAWDTTLWLVGAHGGAGESRLAELDPRWLAAGHGWPPADERATAVVVARSDERGLRAAQRAARQWASGLVPGVRLAGLVVMADAPGRLPRPLRELADRVAGAFEASWRVPWIGAWRTGDVADVPALARIVAALNELPEQEMRRA</sequence>
<dbReference type="Proteomes" id="UP000000214">
    <property type="component" value="Chromosome"/>
</dbReference>
<protein>
    <submittedName>
        <fullName evidence="1">Uncharacterized protein</fullName>
    </submittedName>
</protein>
<name>K7SJ47_ACIA4</name>
<dbReference type="STRING" id="1171373.PACID_14760"/>
<evidence type="ECO:0000313" key="1">
    <source>
        <dbReference type="EMBL" id="AFV89290.1"/>
    </source>
</evidence>
<reference evidence="1 2" key="1">
    <citation type="journal article" date="2012" name="BMC Genomics">
        <title>The genome sequence of Propionibacterium acidipropionici provides insights into its biotechnological and industrial potential.</title>
        <authorList>
            <person name="Parizzi L.P."/>
            <person name="Grassi M.C."/>
            <person name="Llerena L.A."/>
            <person name="Carazzolle M.F."/>
            <person name="Queiroz V.L."/>
            <person name="Lunardi I."/>
            <person name="Zeidler A.F."/>
            <person name="Teixeira P.J."/>
            <person name="Mieczkowski P."/>
            <person name="Rincones J."/>
            <person name="Pereira G.A."/>
        </authorList>
    </citation>
    <scope>NUCLEOTIDE SEQUENCE [LARGE SCALE GENOMIC DNA]</scope>
    <source>
        <strain evidence="2">ATCC 4875 / DSM 20272 / JCM 6432 / NBRC 12425 / NCIMB 8070</strain>
    </source>
</reference>